<dbReference type="OrthoDB" id="2219408at2"/>
<sequence>MSANKLKKIMVLLSSSLLLAACSNNSSATSTKTSSSQTATVQNVSTNSKVDESNATTIDLSKETGKTVEITKDGIYILTGEYKGQIHIKADKSEVTIILKNAKISSDSGPAIYSESASKTTISLVGENYLSDSSNYPTTDDAPNATLYAKNDLVLTGEGSLSVKSNYKTAIRSKDIVTIDSGTYSIESTTDAIKATDQVIINGGKIDIKSGSDGIQATSTKDGKGIITIKDGEINISAEKKGLKASKTLNVEGGTTNIAKSYEGFEAEVINIKGGKNTIIASDDGINASSSTSDSDAKDTKSTNSKTNDKADKDQDMQKSDGQTPPDEGGQGGPDMNDGMPGGGDEVDENLIINITGGSTTVKASGDGIDSNGNVNMSAGTLIVEQNGDGDAPLDFNGEFNQSGGTLLAMGSSSMAQTTKGSQAGLAVYEESSGKITVEDGKDTLTYTPSNSYSFLFVSTPNMKNGSSVKINSKEYKLTDTITTSGQANNQMGGMGQGGGPGGRR</sequence>
<feature type="region of interest" description="Disordered" evidence="1">
    <location>
        <begin position="27"/>
        <end position="48"/>
    </location>
</feature>
<dbReference type="RefSeq" id="WP_070793300.1">
    <property type="nucleotide sequence ID" value="NZ_MKIR01000026.1"/>
</dbReference>
<keyword evidence="4" id="KW-1185">Reference proteome</keyword>
<accession>A0A1E8GKV6</accession>
<keyword evidence="2" id="KW-0732">Signal</keyword>
<feature type="region of interest" description="Disordered" evidence="1">
    <location>
        <begin position="282"/>
        <end position="349"/>
    </location>
</feature>
<dbReference type="Pfam" id="PF14262">
    <property type="entry name" value="Cthe_2159"/>
    <property type="match status" value="1"/>
</dbReference>
<feature type="compositionally biased region" description="Low complexity" evidence="1">
    <location>
        <begin position="27"/>
        <end position="40"/>
    </location>
</feature>
<feature type="compositionally biased region" description="Gly residues" evidence="1">
    <location>
        <begin position="493"/>
        <end position="505"/>
    </location>
</feature>
<name>A0A1E8GKV6_9LACT</name>
<dbReference type="STRING" id="1859473.BG261_08400"/>
<dbReference type="InterPro" id="IPR025584">
    <property type="entry name" value="Cthe_2159"/>
</dbReference>
<dbReference type="EMBL" id="MKIR01000026">
    <property type="protein sequence ID" value="OFI48293.1"/>
    <property type="molecule type" value="Genomic_DNA"/>
</dbReference>
<proteinExistence type="predicted"/>
<organism evidence="3 4">
    <name type="scientific">Floricoccus tropicus</name>
    <dbReference type="NCBI Taxonomy" id="1859473"/>
    <lineage>
        <taxon>Bacteria</taxon>
        <taxon>Bacillati</taxon>
        <taxon>Bacillota</taxon>
        <taxon>Bacilli</taxon>
        <taxon>Lactobacillales</taxon>
        <taxon>Streptococcaceae</taxon>
        <taxon>Floricoccus</taxon>
    </lineage>
</organism>
<reference evidence="4" key="1">
    <citation type="submission" date="2016-09" db="EMBL/GenBank/DDBJ databases">
        <title>Draft genome sequence of a novel species of the family Streptococcaceae isolated from flowers.</title>
        <authorList>
            <person name="Chuah L.-O."/>
            <person name="Yap K.-P."/>
            <person name="Thong K.L."/>
            <person name="Liong M.T."/>
            <person name="Ahmad R."/>
            <person name="Rusul G."/>
        </authorList>
    </citation>
    <scope>NUCLEOTIDE SEQUENCE [LARGE SCALE GENOMIC DNA]</scope>
    <source>
        <strain evidence="4">DF1</strain>
    </source>
</reference>
<evidence type="ECO:0000256" key="1">
    <source>
        <dbReference type="SAM" id="MobiDB-lite"/>
    </source>
</evidence>
<evidence type="ECO:0000256" key="2">
    <source>
        <dbReference type="SAM" id="SignalP"/>
    </source>
</evidence>
<dbReference type="AlphaFoldDB" id="A0A1E8GKV6"/>
<evidence type="ECO:0000313" key="3">
    <source>
        <dbReference type="EMBL" id="OFI48293.1"/>
    </source>
</evidence>
<comment type="caution">
    <text evidence="3">The sequence shown here is derived from an EMBL/GenBank/DDBJ whole genome shotgun (WGS) entry which is preliminary data.</text>
</comment>
<evidence type="ECO:0000313" key="4">
    <source>
        <dbReference type="Proteomes" id="UP000178622"/>
    </source>
</evidence>
<feature type="chain" id="PRO_5038640078" description="Carbohydrate-binding domain-containing protein" evidence="2">
    <location>
        <begin position="21"/>
        <end position="505"/>
    </location>
</feature>
<protein>
    <recommendedName>
        <fullName evidence="5">Carbohydrate-binding domain-containing protein</fullName>
    </recommendedName>
</protein>
<dbReference type="PROSITE" id="PS51257">
    <property type="entry name" value="PROKAR_LIPOPROTEIN"/>
    <property type="match status" value="1"/>
</dbReference>
<dbReference type="Proteomes" id="UP000178622">
    <property type="component" value="Unassembled WGS sequence"/>
</dbReference>
<gene>
    <name evidence="3" type="ORF">BG261_08400</name>
</gene>
<evidence type="ECO:0008006" key="5">
    <source>
        <dbReference type="Google" id="ProtNLM"/>
    </source>
</evidence>
<feature type="compositionally biased region" description="Basic and acidic residues" evidence="1">
    <location>
        <begin position="295"/>
        <end position="319"/>
    </location>
</feature>
<feature type="region of interest" description="Disordered" evidence="1">
    <location>
        <begin position="483"/>
        <end position="505"/>
    </location>
</feature>
<feature type="signal peptide" evidence="2">
    <location>
        <begin position="1"/>
        <end position="20"/>
    </location>
</feature>